<dbReference type="Proteomes" id="UP000289738">
    <property type="component" value="Chromosome B03"/>
</dbReference>
<feature type="domain" description="Aminotransferase-like plant mobile" evidence="1">
    <location>
        <begin position="17"/>
        <end position="103"/>
    </location>
</feature>
<evidence type="ECO:0000313" key="3">
    <source>
        <dbReference type="Proteomes" id="UP000289738"/>
    </source>
</evidence>
<dbReference type="InterPro" id="IPR019557">
    <property type="entry name" value="AminoTfrase-like_pln_mobile"/>
</dbReference>
<keyword evidence="3" id="KW-1185">Reference proteome</keyword>
<dbReference type="InterPro" id="IPR044824">
    <property type="entry name" value="MAIN-like"/>
</dbReference>
<dbReference type="PANTHER" id="PTHR46033">
    <property type="entry name" value="PROTEIN MAIN-LIKE 2"/>
    <property type="match status" value="1"/>
</dbReference>
<accession>A0A445A1M1</accession>
<proteinExistence type="predicted"/>
<gene>
    <name evidence="2" type="ORF">Ahy_B03g065433</name>
</gene>
<sequence>MPSIGPLPVDTSFPLTRRNWTTSDVRRRLDDLSPDGFVWDTYSPHQIVPHLIPLEINEGVELWSAIVPLICFEAVEWHPTDRVKRQFSFCQHPPGEAIKLGTSHNIVLTGPKNKNWGAVHEKWISR</sequence>
<dbReference type="AlphaFoldDB" id="A0A445A1M1"/>
<reference evidence="2 3" key="1">
    <citation type="submission" date="2019-01" db="EMBL/GenBank/DDBJ databases">
        <title>Sequencing of cultivated peanut Arachis hypogaea provides insights into genome evolution and oil improvement.</title>
        <authorList>
            <person name="Chen X."/>
        </authorList>
    </citation>
    <scope>NUCLEOTIDE SEQUENCE [LARGE SCALE GENOMIC DNA]</scope>
    <source>
        <strain evidence="3">cv. Fuhuasheng</strain>
        <tissue evidence="2">Leaves</tissue>
    </source>
</reference>
<organism evidence="2 3">
    <name type="scientific">Arachis hypogaea</name>
    <name type="common">Peanut</name>
    <dbReference type="NCBI Taxonomy" id="3818"/>
    <lineage>
        <taxon>Eukaryota</taxon>
        <taxon>Viridiplantae</taxon>
        <taxon>Streptophyta</taxon>
        <taxon>Embryophyta</taxon>
        <taxon>Tracheophyta</taxon>
        <taxon>Spermatophyta</taxon>
        <taxon>Magnoliopsida</taxon>
        <taxon>eudicotyledons</taxon>
        <taxon>Gunneridae</taxon>
        <taxon>Pentapetalae</taxon>
        <taxon>rosids</taxon>
        <taxon>fabids</taxon>
        <taxon>Fabales</taxon>
        <taxon>Fabaceae</taxon>
        <taxon>Papilionoideae</taxon>
        <taxon>50 kb inversion clade</taxon>
        <taxon>dalbergioids sensu lato</taxon>
        <taxon>Dalbergieae</taxon>
        <taxon>Pterocarpus clade</taxon>
        <taxon>Arachis</taxon>
    </lineage>
</organism>
<evidence type="ECO:0000313" key="2">
    <source>
        <dbReference type="EMBL" id="RYR20321.1"/>
    </source>
</evidence>
<dbReference type="Pfam" id="PF10536">
    <property type="entry name" value="PMD"/>
    <property type="match status" value="1"/>
</dbReference>
<dbReference type="EMBL" id="SDMP01000013">
    <property type="protein sequence ID" value="RYR20321.1"/>
    <property type="molecule type" value="Genomic_DNA"/>
</dbReference>
<evidence type="ECO:0000259" key="1">
    <source>
        <dbReference type="Pfam" id="PF10536"/>
    </source>
</evidence>
<dbReference type="GO" id="GO:0010073">
    <property type="term" value="P:meristem maintenance"/>
    <property type="evidence" value="ECO:0007669"/>
    <property type="project" value="InterPro"/>
</dbReference>
<protein>
    <recommendedName>
        <fullName evidence="1">Aminotransferase-like plant mobile domain-containing protein</fullName>
    </recommendedName>
</protein>
<name>A0A445A1M1_ARAHY</name>
<comment type="caution">
    <text evidence="2">The sequence shown here is derived from an EMBL/GenBank/DDBJ whole genome shotgun (WGS) entry which is preliminary data.</text>
</comment>
<dbReference type="PANTHER" id="PTHR46033:SF8">
    <property type="entry name" value="PROTEIN MAINTENANCE OF MERISTEMS-LIKE"/>
    <property type="match status" value="1"/>
</dbReference>